<keyword evidence="9" id="KW-1185">Reference proteome</keyword>
<comment type="caution">
    <text evidence="8">The sequence shown here is derived from an EMBL/GenBank/DDBJ whole genome shotgun (WGS) entry which is preliminary data.</text>
</comment>
<dbReference type="EMBL" id="AQFT01000023">
    <property type="protein sequence ID" value="EMZ36433.1"/>
    <property type="molecule type" value="Genomic_DNA"/>
</dbReference>
<dbReference type="GO" id="GO:0031119">
    <property type="term" value="P:tRNA pseudouridine synthesis"/>
    <property type="evidence" value="ECO:0007669"/>
    <property type="project" value="UniProtKB-UniRule"/>
</dbReference>
<evidence type="ECO:0000256" key="4">
    <source>
        <dbReference type="ARBA" id="ARBA00023235"/>
    </source>
</evidence>
<dbReference type="GO" id="GO:0003723">
    <property type="term" value="F:RNA binding"/>
    <property type="evidence" value="ECO:0007669"/>
    <property type="project" value="InterPro"/>
</dbReference>
<reference evidence="8 9" key="1">
    <citation type="journal article" date="2014" name="Genome Announc.">
        <title>Draft genome sequences of the altered schaedler flora, a defined bacterial community from gnotobiotic mice.</title>
        <authorList>
            <person name="Wannemuehler M.J."/>
            <person name="Overstreet A.M."/>
            <person name="Ward D.V."/>
            <person name="Phillips G.J."/>
        </authorList>
    </citation>
    <scope>NUCLEOTIDE SEQUENCE [LARGE SCALE GENOMIC DNA]</scope>
    <source>
        <strain evidence="8 9">ASF492</strain>
    </source>
</reference>
<dbReference type="Proteomes" id="UP000012589">
    <property type="component" value="Unassembled WGS sequence"/>
</dbReference>
<dbReference type="PATRIC" id="fig|1235802.3.peg.859"/>
<gene>
    <name evidence="5" type="primary">truB</name>
    <name evidence="8" type="ORF">C823_00800</name>
</gene>
<protein>
    <recommendedName>
        <fullName evidence="5">tRNA pseudouridine synthase B</fullName>
        <ecNumber evidence="5">5.4.99.25</ecNumber>
    </recommendedName>
    <alternativeName>
        <fullName evidence="5">tRNA pseudouridine(55) synthase</fullName>
        <shortName evidence="5">Psi55 synthase</shortName>
    </alternativeName>
    <alternativeName>
        <fullName evidence="5">tRNA pseudouridylate synthase</fullName>
    </alternativeName>
    <alternativeName>
        <fullName evidence="5">tRNA-uridine isomerase</fullName>
    </alternativeName>
</protein>
<dbReference type="STRING" id="1235802.C823_00800"/>
<dbReference type="HAMAP" id="MF_01080">
    <property type="entry name" value="TruB_bact"/>
    <property type="match status" value="1"/>
</dbReference>
<dbReference type="NCBIfam" id="TIGR00431">
    <property type="entry name" value="TruB"/>
    <property type="match status" value="1"/>
</dbReference>
<evidence type="ECO:0000256" key="3">
    <source>
        <dbReference type="ARBA" id="ARBA00022694"/>
    </source>
</evidence>
<dbReference type="PANTHER" id="PTHR13767:SF2">
    <property type="entry name" value="PSEUDOURIDYLATE SYNTHASE TRUB1"/>
    <property type="match status" value="1"/>
</dbReference>
<dbReference type="InterPro" id="IPR002501">
    <property type="entry name" value="PsdUridine_synth_N"/>
</dbReference>
<comment type="catalytic activity">
    <reaction evidence="1 5">
        <text>uridine(55) in tRNA = pseudouridine(55) in tRNA</text>
        <dbReference type="Rhea" id="RHEA:42532"/>
        <dbReference type="Rhea" id="RHEA-COMP:10101"/>
        <dbReference type="Rhea" id="RHEA-COMP:10102"/>
        <dbReference type="ChEBI" id="CHEBI:65314"/>
        <dbReference type="ChEBI" id="CHEBI:65315"/>
        <dbReference type="EC" id="5.4.99.25"/>
    </reaction>
</comment>
<dbReference type="InterPro" id="IPR020103">
    <property type="entry name" value="PsdUridine_synth_cat_dom_sf"/>
</dbReference>
<accession>N2BDB6</accession>
<evidence type="ECO:0000259" key="7">
    <source>
        <dbReference type="Pfam" id="PF16198"/>
    </source>
</evidence>
<dbReference type="FunFam" id="3.30.2350.10:FF:000011">
    <property type="entry name" value="tRNA pseudouridine synthase B"/>
    <property type="match status" value="1"/>
</dbReference>
<feature type="active site" description="Nucleophile" evidence="5">
    <location>
        <position position="38"/>
    </location>
</feature>
<evidence type="ECO:0000256" key="1">
    <source>
        <dbReference type="ARBA" id="ARBA00000385"/>
    </source>
</evidence>
<sequence>MNGMINVYKEKGYTSHDVVAKLRGICRQKKIGHTGTLDPDAEGVLPVCLGTATKVCELLTEKDKVYEAVLLLGTETDTQDASGTVLNQKDVRHTPQEIQNVITSFIGDYSQIPPMYSALKVNGKKLCDLARAGVEVERKPRQVRIGHIEILWMRLPRVGLRIHCSKGTYIRTLCHDIGKKLGCGGCMEELVRTKVSIFEREHALTLAQIQNLADEGRLQEILLPVDHLFSQYPKVQVRPEFQTMLRNGNRLPKHAFEPAVQTGRTYRVYLDTLFYALYTSDEKRADYKPVKIFGSQQVRKNRSTEWNGGTGHEI</sequence>
<evidence type="ECO:0000313" key="9">
    <source>
        <dbReference type="Proteomes" id="UP000012589"/>
    </source>
</evidence>
<dbReference type="Pfam" id="PF16198">
    <property type="entry name" value="TruB_C_2"/>
    <property type="match status" value="1"/>
</dbReference>
<dbReference type="OrthoDB" id="9802309at2"/>
<evidence type="ECO:0000256" key="5">
    <source>
        <dbReference type="HAMAP-Rule" id="MF_01080"/>
    </source>
</evidence>
<proteinExistence type="inferred from homology"/>
<dbReference type="AlphaFoldDB" id="N2BDB6"/>
<evidence type="ECO:0000313" key="8">
    <source>
        <dbReference type="EMBL" id="EMZ36433.1"/>
    </source>
</evidence>
<dbReference type="InterPro" id="IPR032819">
    <property type="entry name" value="TruB_C"/>
</dbReference>
<dbReference type="Gene3D" id="3.30.2350.10">
    <property type="entry name" value="Pseudouridine synthase"/>
    <property type="match status" value="1"/>
</dbReference>
<dbReference type="SUPFAM" id="SSF55120">
    <property type="entry name" value="Pseudouridine synthase"/>
    <property type="match status" value="1"/>
</dbReference>
<dbReference type="GO" id="GO:1990481">
    <property type="term" value="P:mRNA pseudouridine synthesis"/>
    <property type="evidence" value="ECO:0007669"/>
    <property type="project" value="TreeGrafter"/>
</dbReference>
<dbReference type="eggNOG" id="COG0130">
    <property type="taxonomic scope" value="Bacteria"/>
</dbReference>
<comment type="similarity">
    <text evidence="2 5">Belongs to the pseudouridine synthase TruB family. Type 1 subfamily.</text>
</comment>
<dbReference type="InterPro" id="IPR014780">
    <property type="entry name" value="tRNA_psdUridine_synth_TruB"/>
</dbReference>
<evidence type="ECO:0000256" key="2">
    <source>
        <dbReference type="ARBA" id="ARBA00005642"/>
    </source>
</evidence>
<keyword evidence="4 5" id="KW-0413">Isomerase</keyword>
<dbReference type="Pfam" id="PF01509">
    <property type="entry name" value="TruB_N"/>
    <property type="match status" value="1"/>
</dbReference>
<dbReference type="CDD" id="cd02573">
    <property type="entry name" value="PseudoU_synth_EcTruB"/>
    <property type="match status" value="1"/>
</dbReference>
<dbReference type="EC" id="5.4.99.25" evidence="5"/>
<dbReference type="HOGENOM" id="CLU_032087_0_1_9"/>
<evidence type="ECO:0000259" key="6">
    <source>
        <dbReference type="Pfam" id="PF01509"/>
    </source>
</evidence>
<feature type="domain" description="tRNA pseudouridylate synthase B C-terminal" evidence="7">
    <location>
        <begin position="171"/>
        <end position="229"/>
    </location>
</feature>
<dbReference type="PANTHER" id="PTHR13767">
    <property type="entry name" value="TRNA-PSEUDOURIDINE SYNTHASE"/>
    <property type="match status" value="1"/>
</dbReference>
<feature type="domain" description="Pseudouridine synthase II N-terminal" evidence="6">
    <location>
        <begin position="24"/>
        <end position="170"/>
    </location>
</feature>
<name>N2BDB6_9FIRM</name>
<keyword evidence="3 5" id="KW-0819">tRNA processing</keyword>
<comment type="function">
    <text evidence="5">Responsible for synthesis of pseudouridine from uracil-55 in the psi GC loop of transfer RNAs.</text>
</comment>
<dbReference type="GO" id="GO:0160148">
    <property type="term" value="F:tRNA pseudouridine(55) synthase activity"/>
    <property type="evidence" value="ECO:0007669"/>
    <property type="project" value="UniProtKB-EC"/>
</dbReference>
<organism evidence="8 9">
    <name type="scientific">Eubacterium plexicaudatum ASF492</name>
    <dbReference type="NCBI Taxonomy" id="1235802"/>
    <lineage>
        <taxon>Bacteria</taxon>
        <taxon>Bacillati</taxon>
        <taxon>Bacillota</taxon>
        <taxon>Clostridia</taxon>
        <taxon>Eubacteriales</taxon>
        <taxon>Eubacteriaceae</taxon>
        <taxon>Eubacterium</taxon>
    </lineage>
</organism>